<dbReference type="CDD" id="cd03010">
    <property type="entry name" value="TlpA_like_DsbE"/>
    <property type="match status" value="1"/>
</dbReference>
<dbReference type="GO" id="GO:0005886">
    <property type="term" value="C:plasma membrane"/>
    <property type="evidence" value="ECO:0007669"/>
    <property type="project" value="UniProtKB-SubCell"/>
</dbReference>
<evidence type="ECO:0000256" key="4">
    <source>
        <dbReference type="ARBA" id="ARBA00023157"/>
    </source>
</evidence>
<dbReference type="PROSITE" id="PS00194">
    <property type="entry name" value="THIOREDOXIN_1"/>
    <property type="match status" value="1"/>
</dbReference>
<comment type="caution">
    <text evidence="8">The sequence shown here is derived from an EMBL/GenBank/DDBJ whole genome shotgun (WGS) entry which is preliminary data.</text>
</comment>
<dbReference type="GO" id="GO:0015036">
    <property type="term" value="F:disulfide oxidoreductase activity"/>
    <property type="evidence" value="ECO:0007669"/>
    <property type="project" value="InterPro"/>
</dbReference>
<dbReference type="OrthoDB" id="9799347at2"/>
<comment type="subcellular location">
    <subcellularLocation>
        <location evidence="1">Cell inner membrane</location>
        <topology evidence="1">Single-pass membrane protein</topology>
        <orientation evidence="1">Periplasmic side</orientation>
    </subcellularLocation>
</comment>
<dbReference type="InterPro" id="IPR050553">
    <property type="entry name" value="Thioredoxin_ResA/DsbE_sf"/>
</dbReference>
<protein>
    <submittedName>
        <fullName evidence="8">Thiol:disulfide interchange protein DsbE</fullName>
    </submittedName>
</protein>
<dbReference type="STRING" id="247633.GP2143_07514"/>
<evidence type="ECO:0000256" key="1">
    <source>
        <dbReference type="ARBA" id="ARBA00004383"/>
    </source>
</evidence>
<dbReference type="Gene3D" id="3.40.30.10">
    <property type="entry name" value="Glutaredoxin"/>
    <property type="match status" value="1"/>
</dbReference>
<keyword evidence="6" id="KW-0472">Membrane</keyword>
<keyword evidence="9" id="KW-1185">Reference proteome</keyword>
<evidence type="ECO:0000256" key="5">
    <source>
        <dbReference type="ARBA" id="ARBA00023284"/>
    </source>
</evidence>
<accession>A0YC60</accession>
<comment type="similarity">
    <text evidence="2">Belongs to the thioredoxin family. DsbE subfamily.</text>
</comment>
<evidence type="ECO:0000256" key="6">
    <source>
        <dbReference type="SAM" id="Phobius"/>
    </source>
</evidence>
<dbReference type="GO" id="GO:0030288">
    <property type="term" value="C:outer membrane-bounded periplasmic space"/>
    <property type="evidence" value="ECO:0007669"/>
    <property type="project" value="InterPro"/>
</dbReference>
<dbReference type="NCBIfam" id="TIGR00385">
    <property type="entry name" value="dsbE"/>
    <property type="match status" value="1"/>
</dbReference>
<keyword evidence="6" id="KW-1133">Transmembrane helix</keyword>
<dbReference type="InterPro" id="IPR013740">
    <property type="entry name" value="Redoxin"/>
</dbReference>
<sequence length="193" mass="22152">MQRLKLFLPLITFAAIAIFFYTMVSRIDQGEYNPQDLPSALINKPFPSFSLAKLEDLTVSLQQKDLLGNITLVNVWATWCPSCHVEHGYLNYLFSEKDMIIVGVNYKDKAPAAQRWLQTKGNPYRFNIFDPDGILGLDLGVTGAPETYVLDHRGFVRFRYQGPLNEMVWQDKFQALIEQLQQEQLAYNGRGSR</sequence>
<reference evidence="8 9" key="1">
    <citation type="journal article" date="2010" name="J. Bacteriol.">
        <title>Genome sequence of the oligotrophic marine Gammaproteobacterium HTCC2143, isolated from the Oregon Coast.</title>
        <authorList>
            <person name="Oh H.M."/>
            <person name="Kang I."/>
            <person name="Ferriera S."/>
            <person name="Giovannoni S.J."/>
            <person name="Cho J.C."/>
        </authorList>
    </citation>
    <scope>NUCLEOTIDE SEQUENCE [LARGE SCALE GENOMIC DNA]</scope>
    <source>
        <strain evidence="8 9">HTCC2143</strain>
    </source>
</reference>
<feature type="domain" description="Thioredoxin" evidence="7">
    <location>
        <begin position="40"/>
        <end position="182"/>
    </location>
</feature>
<dbReference type="PANTHER" id="PTHR42852">
    <property type="entry name" value="THIOL:DISULFIDE INTERCHANGE PROTEIN DSBE"/>
    <property type="match status" value="1"/>
</dbReference>
<organism evidence="8 9">
    <name type="scientific">marine gamma proteobacterium HTCC2143</name>
    <dbReference type="NCBI Taxonomy" id="247633"/>
    <lineage>
        <taxon>Bacteria</taxon>
        <taxon>Pseudomonadati</taxon>
        <taxon>Pseudomonadota</taxon>
        <taxon>Gammaproteobacteria</taxon>
        <taxon>Cellvibrionales</taxon>
        <taxon>Spongiibacteraceae</taxon>
        <taxon>BD1-7 clade</taxon>
    </lineage>
</organism>
<keyword evidence="5" id="KW-0676">Redox-active center</keyword>
<evidence type="ECO:0000313" key="8">
    <source>
        <dbReference type="EMBL" id="EAW31379.1"/>
    </source>
</evidence>
<dbReference type="InterPro" id="IPR013766">
    <property type="entry name" value="Thioredoxin_domain"/>
</dbReference>
<dbReference type="GO" id="GO:0017004">
    <property type="term" value="P:cytochrome complex assembly"/>
    <property type="evidence" value="ECO:0007669"/>
    <property type="project" value="UniProtKB-KW"/>
</dbReference>
<dbReference type="PANTHER" id="PTHR42852:SF6">
    <property type="entry name" value="THIOL:DISULFIDE INTERCHANGE PROTEIN DSBE"/>
    <property type="match status" value="1"/>
</dbReference>
<keyword evidence="4" id="KW-1015">Disulfide bond</keyword>
<dbReference type="SUPFAM" id="SSF52833">
    <property type="entry name" value="Thioredoxin-like"/>
    <property type="match status" value="1"/>
</dbReference>
<keyword evidence="6" id="KW-0812">Transmembrane</keyword>
<dbReference type="InterPro" id="IPR017937">
    <property type="entry name" value="Thioredoxin_CS"/>
</dbReference>
<dbReference type="PROSITE" id="PS51352">
    <property type="entry name" value="THIOREDOXIN_2"/>
    <property type="match status" value="1"/>
</dbReference>
<feature type="transmembrane region" description="Helical" evidence="6">
    <location>
        <begin position="6"/>
        <end position="24"/>
    </location>
</feature>
<dbReference type="Pfam" id="PF08534">
    <property type="entry name" value="Redoxin"/>
    <property type="match status" value="1"/>
</dbReference>
<dbReference type="AlphaFoldDB" id="A0YC60"/>
<dbReference type="EMBL" id="AAVT01000003">
    <property type="protein sequence ID" value="EAW31379.1"/>
    <property type="molecule type" value="Genomic_DNA"/>
</dbReference>
<name>A0YC60_9GAMM</name>
<keyword evidence="3" id="KW-0201">Cytochrome c-type biogenesis</keyword>
<dbReference type="InterPro" id="IPR004799">
    <property type="entry name" value="Periplasmic_diS_OxRdtase_DsbE"/>
</dbReference>
<proteinExistence type="inferred from homology"/>
<gene>
    <name evidence="8" type="ORF">GP2143_07514</name>
</gene>
<evidence type="ECO:0000256" key="3">
    <source>
        <dbReference type="ARBA" id="ARBA00022748"/>
    </source>
</evidence>
<evidence type="ECO:0000313" key="9">
    <source>
        <dbReference type="Proteomes" id="UP000004931"/>
    </source>
</evidence>
<dbReference type="InterPro" id="IPR036249">
    <property type="entry name" value="Thioredoxin-like_sf"/>
</dbReference>
<dbReference type="Proteomes" id="UP000004931">
    <property type="component" value="Unassembled WGS sequence"/>
</dbReference>
<evidence type="ECO:0000259" key="7">
    <source>
        <dbReference type="PROSITE" id="PS51352"/>
    </source>
</evidence>
<dbReference type="eggNOG" id="COG0526">
    <property type="taxonomic scope" value="Bacteria"/>
</dbReference>
<evidence type="ECO:0000256" key="2">
    <source>
        <dbReference type="ARBA" id="ARBA00007758"/>
    </source>
</evidence>